<evidence type="ECO:0000256" key="11">
    <source>
        <dbReference type="HAMAP-Rule" id="MF_00454"/>
    </source>
</evidence>
<keyword evidence="2 11" id="KW-1003">Cell membrane</keyword>
<dbReference type="InterPro" id="IPR003691">
    <property type="entry name" value="FluC"/>
</dbReference>
<dbReference type="AlphaFoldDB" id="A0AA49JBY5"/>
<keyword evidence="7 11" id="KW-0472">Membrane</keyword>
<feature type="binding site" evidence="11">
    <location>
        <position position="105"/>
    </location>
    <ligand>
        <name>Na(+)</name>
        <dbReference type="ChEBI" id="CHEBI:29101"/>
        <note>structural</note>
    </ligand>
</feature>
<evidence type="ECO:0000256" key="7">
    <source>
        <dbReference type="ARBA" id="ARBA00023136"/>
    </source>
</evidence>
<feature type="transmembrane region" description="Helical" evidence="11">
    <location>
        <begin position="98"/>
        <end position="115"/>
    </location>
</feature>
<keyword evidence="5 11" id="KW-1133">Transmembrane helix</keyword>
<organism evidence="12">
    <name type="scientific">Roseihalotalea indica</name>
    <dbReference type="NCBI Taxonomy" id="2867963"/>
    <lineage>
        <taxon>Bacteria</taxon>
        <taxon>Pseudomonadati</taxon>
        <taxon>Bacteroidota</taxon>
        <taxon>Cytophagia</taxon>
        <taxon>Cytophagales</taxon>
        <taxon>Catalimonadaceae</taxon>
        <taxon>Roseihalotalea</taxon>
    </lineage>
</organism>
<dbReference type="Pfam" id="PF02537">
    <property type="entry name" value="CRCB"/>
    <property type="match status" value="1"/>
</dbReference>
<comment type="catalytic activity">
    <reaction evidence="10">
        <text>fluoride(in) = fluoride(out)</text>
        <dbReference type="Rhea" id="RHEA:76159"/>
        <dbReference type="ChEBI" id="CHEBI:17051"/>
    </reaction>
    <physiologicalReaction direction="left-to-right" evidence="10">
        <dbReference type="Rhea" id="RHEA:76160"/>
    </physiologicalReaction>
</comment>
<dbReference type="GO" id="GO:0046872">
    <property type="term" value="F:metal ion binding"/>
    <property type="evidence" value="ECO:0007669"/>
    <property type="project" value="UniProtKB-KW"/>
</dbReference>
<protein>
    <recommendedName>
        <fullName evidence="11">Fluoride-specific ion channel FluC</fullName>
    </recommendedName>
</protein>
<dbReference type="GO" id="GO:0062054">
    <property type="term" value="F:fluoride channel activity"/>
    <property type="evidence" value="ECO:0007669"/>
    <property type="project" value="UniProtKB-UniRule"/>
</dbReference>
<evidence type="ECO:0000256" key="9">
    <source>
        <dbReference type="ARBA" id="ARBA00035120"/>
    </source>
</evidence>
<evidence type="ECO:0000256" key="4">
    <source>
        <dbReference type="ARBA" id="ARBA00022692"/>
    </source>
</evidence>
<keyword evidence="11" id="KW-0813">Transport</keyword>
<dbReference type="GO" id="GO:0140114">
    <property type="term" value="P:cellular detoxification of fluoride"/>
    <property type="evidence" value="ECO:0007669"/>
    <property type="project" value="UniProtKB-UniRule"/>
</dbReference>
<dbReference type="PANTHER" id="PTHR28259">
    <property type="entry name" value="FLUORIDE EXPORT PROTEIN 1-RELATED"/>
    <property type="match status" value="1"/>
</dbReference>
<keyword evidence="8 11" id="KW-0407">Ion channel</keyword>
<reference evidence="12" key="2">
    <citation type="journal article" date="2024" name="Antonie Van Leeuwenhoek">
        <title>Roseihalotalea indica gen. nov., sp. nov., a halophilic Bacteroidetes from mesopelagic Southwest Indian Ocean with higher carbohydrate metabolic potential.</title>
        <authorList>
            <person name="Chen B."/>
            <person name="Zhang M."/>
            <person name="Lin D."/>
            <person name="Ye J."/>
            <person name="Tang K."/>
        </authorList>
    </citation>
    <scope>NUCLEOTIDE SEQUENCE</scope>
    <source>
        <strain evidence="12">TK19036</strain>
    </source>
</reference>
<dbReference type="NCBIfam" id="TIGR00494">
    <property type="entry name" value="crcB"/>
    <property type="match status" value="1"/>
</dbReference>
<feature type="binding site" evidence="11">
    <location>
        <position position="108"/>
    </location>
    <ligand>
        <name>Na(+)</name>
        <dbReference type="ChEBI" id="CHEBI:29101"/>
        <note>structural</note>
    </ligand>
</feature>
<feature type="transmembrane region" description="Helical" evidence="11">
    <location>
        <begin position="64"/>
        <end position="86"/>
    </location>
</feature>
<dbReference type="EMBL" id="CP120682">
    <property type="protein sequence ID" value="WKN35138.1"/>
    <property type="molecule type" value="Genomic_DNA"/>
</dbReference>
<evidence type="ECO:0000256" key="6">
    <source>
        <dbReference type="ARBA" id="ARBA00023065"/>
    </source>
</evidence>
<keyword evidence="11" id="KW-0915">Sodium</keyword>
<reference evidence="12" key="1">
    <citation type="journal article" date="2023" name="Comput. Struct. Biotechnol. J.">
        <title>Discovery of a novel marine Bacteroidetes with a rich repertoire of carbohydrate-active enzymes.</title>
        <authorList>
            <person name="Chen B."/>
            <person name="Liu G."/>
            <person name="Chen Q."/>
            <person name="Wang H."/>
            <person name="Liu L."/>
            <person name="Tang K."/>
        </authorList>
    </citation>
    <scope>NUCLEOTIDE SEQUENCE</scope>
    <source>
        <strain evidence="12">TK19036</strain>
    </source>
</reference>
<keyword evidence="6 11" id="KW-0406">Ion transport</keyword>
<accession>A0AA49JBY5</accession>
<comment type="similarity">
    <text evidence="9 11">Belongs to the fluoride channel Fluc/FEX (TC 1.A.43) family.</text>
</comment>
<keyword evidence="3" id="KW-0997">Cell inner membrane</keyword>
<keyword evidence="4 11" id="KW-0812">Transmembrane</keyword>
<feature type="transmembrane region" description="Helical" evidence="11">
    <location>
        <begin position="35"/>
        <end position="52"/>
    </location>
</feature>
<gene>
    <name evidence="11 12" type="primary">crcB</name>
    <name evidence="11" type="synonym">fluC</name>
    <name evidence="12" type="ORF">K4G66_22435</name>
</gene>
<evidence type="ECO:0000256" key="2">
    <source>
        <dbReference type="ARBA" id="ARBA00022475"/>
    </source>
</evidence>
<evidence type="ECO:0000256" key="5">
    <source>
        <dbReference type="ARBA" id="ARBA00022989"/>
    </source>
</evidence>
<sequence>MMIKPKGTKGMDAVPDITFILLPLYLKIKYMNWDFLWVGAGGFLGSISRYWVGTLTSRFWTSPFPLGTFLVNIIGCFLIGLLFGWWFKGNMSDATSRMWITGFCGGFTTFSSFSYESFVLLEEGKPGIWVLYLSISILLGLLATWGGITLLREG</sequence>
<comment type="subcellular location">
    <subcellularLocation>
        <location evidence="1 11">Cell membrane</location>
        <topology evidence="1 11">Multi-pass membrane protein</topology>
    </subcellularLocation>
</comment>
<feature type="transmembrane region" description="Helical" evidence="11">
    <location>
        <begin position="127"/>
        <end position="151"/>
    </location>
</feature>
<evidence type="ECO:0000256" key="3">
    <source>
        <dbReference type="ARBA" id="ARBA00022519"/>
    </source>
</evidence>
<evidence type="ECO:0000256" key="8">
    <source>
        <dbReference type="ARBA" id="ARBA00023303"/>
    </source>
</evidence>
<dbReference type="GO" id="GO:0005886">
    <property type="term" value="C:plasma membrane"/>
    <property type="evidence" value="ECO:0007669"/>
    <property type="project" value="UniProtKB-SubCell"/>
</dbReference>
<comment type="activity regulation">
    <text evidence="11">Na(+) is not transported, but it plays an essential structural role and its presence is essential for fluoride channel function.</text>
</comment>
<evidence type="ECO:0000313" key="12">
    <source>
        <dbReference type="EMBL" id="WKN35138.1"/>
    </source>
</evidence>
<comment type="function">
    <text evidence="11">Fluoride-specific ion channel. Important for reducing fluoride concentration in the cell, thus reducing its toxicity.</text>
</comment>
<proteinExistence type="inferred from homology"/>
<dbReference type="HAMAP" id="MF_00454">
    <property type="entry name" value="FluC"/>
    <property type="match status" value="1"/>
</dbReference>
<evidence type="ECO:0000256" key="1">
    <source>
        <dbReference type="ARBA" id="ARBA00004651"/>
    </source>
</evidence>
<dbReference type="PANTHER" id="PTHR28259:SF1">
    <property type="entry name" value="FLUORIDE EXPORT PROTEIN 1-RELATED"/>
    <property type="match status" value="1"/>
</dbReference>
<name>A0AA49JBY5_9BACT</name>
<evidence type="ECO:0000256" key="10">
    <source>
        <dbReference type="ARBA" id="ARBA00035585"/>
    </source>
</evidence>
<keyword evidence="11" id="KW-0479">Metal-binding</keyword>